<keyword evidence="8" id="KW-1185">Reference proteome</keyword>
<dbReference type="SMART" id="SM00249">
    <property type="entry name" value="PHD"/>
    <property type="match status" value="2"/>
</dbReference>
<organism evidence="7 8">
    <name type="scientific">Necator americanus</name>
    <name type="common">Human hookworm</name>
    <dbReference type="NCBI Taxonomy" id="51031"/>
    <lineage>
        <taxon>Eukaryota</taxon>
        <taxon>Metazoa</taxon>
        <taxon>Ecdysozoa</taxon>
        <taxon>Nematoda</taxon>
        <taxon>Chromadorea</taxon>
        <taxon>Rhabditida</taxon>
        <taxon>Rhabditina</taxon>
        <taxon>Rhabditomorpha</taxon>
        <taxon>Strongyloidea</taxon>
        <taxon>Ancylostomatidae</taxon>
        <taxon>Bunostominae</taxon>
        <taxon>Necator</taxon>
    </lineage>
</organism>
<comment type="caution">
    <text evidence="7">The sequence shown here is derived from an EMBL/GenBank/DDBJ whole genome shotgun (WGS) entry which is preliminary data.</text>
</comment>
<sequence>MPRRRRGRRRQMYRYDEEYGLLEEIIKVTSPPGKIKVANRYVRPSEPIAISDWKSVNRTYCVVCREGGELLCCDACPASFHLLCHEPIIRRKTIPRGRWLCNRCHHVGTDAPSRKRNRVSILNEEEHRLLELNRIFTSRHTTNIVTFYVALSTSLSNCNARQFELPVALRIDGLLPYRGLAQPRYLVLDQPCTVCNGMGEESPRIRCDFCRYVYHMDCLQPPLCTPPSETWMCPNHVEPIVESKLLTSISVTERRHLWAKYARQTVDESSILKKFLDKIFETHSEWNPNYRRNELFENDTRNSLEQGSSLNNIQSTAGAIASSSEEPAVLVADRPGIWRDREWDCERSQSTSLNYRDHHSPSRSTLHTARSPSPGLVASQHKCVDSTPFCSAVLPISTSGSESRSIDRMYTIMLPAYNNVKAKEREELQFIHVDFALDDDNCSLDCRSYSTCEDVCHRRIDINTGASVLLATQDTASRFSEGYDDKKIDSTKVESMTHTIPMNVPQLDTCSITFHGSVLRALIEGPDGSSPEHITKNKSIVLKRMNRPGTLVIKSSL</sequence>
<proteinExistence type="predicted"/>
<dbReference type="InterPro" id="IPR019786">
    <property type="entry name" value="Zinc_finger_PHD-type_CS"/>
</dbReference>
<dbReference type="InterPro" id="IPR042163">
    <property type="entry name" value="PHF12"/>
</dbReference>
<dbReference type="PROSITE" id="PS01359">
    <property type="entry name" value="ZF_PHD_1"/>
    <property type="match status" value="1"/>
</dbReference>
<evidence type="ECO:0000256" key="3">
    <source>
        <dbReference type="ARBA" id="ARBA00022833"/>
    </source>
</evidence>
<reference evidence="7 8" key="1">
    <citation type="submission" date="2023-08" db="EMBL/GenBank/DDBJ databases">
        <title>A Necator americanus chromosomal reference genome.</title>
        <authorList>
            <person name="Ilik V."/>
            <person name="Petrzelkova K.J."/>
            <person name="Pardy F."/>
            <person name="Fuh T."/>
            <person name="Niatou-Singa F.S."/>
            <person name="Gouil Q."/>
            <person name="Baker L."/>
            <person name="Ritchie M.E."/>
            <person name="Jex A.R."/>
            <person name="Gazzola D."/>
            <person name="Li H."/>
            <person name="Toshio Fujiwara R."/>
            <person name="Zhan B."/>
            <person name="Aroian R.V."/>
            <person name="Pafco B."/>
            <person name="Schwarz E.M."/>
        </authorList>
    </citation>
    <scope>NUCLEOTIDE SEQUENCE [LARGE SCALE GENOMIC DNA]</scope>
    <source>
        <strain evidence="7 8">Aroian</strain>
        <tissue evidence="7">Whole animal</tissue>
    </source>
</reference>
<dbReference type="Pfam" id="PF00628">
    <property type="entry name" value="PHD"/>
    <property type="match status" value="2"/>
</dbReference>
<dbReference type="InterPro" id="IPR001965">
    <property type="entry name" value="Znf_PHD"/>
</dbReference>
<dbReference type="CDD" id="cd15534">
    <property type="entry name" value="PHD2_PHF12_Rco1"/>
    <property type="match status" value="1"/>
</dbReference>
<dbReference type="InterPro" id="IPR019787">
    <property type="entry name" value="Znf_PHD-finger"/>
</dbReference>
<evidence type="ECO:0000256" key="5">
    <source>
        <dbReference type="SAM" id="MobiDB-lite"/>
    </source>
</evidence>
<keyword evidence="3" id="KW-0862">Zinc</keyword>
<dbReference type="PANTHER" id="PTHR46309">
    <property type="entry name" value="PHD FINGER PROTEIN 12"/>
    <property type="match status" value="1"/>
</dbReference>
<dbReference type="SUPFAM" id="SSF57903">
    <property type="entry name" value="FYVE/PHD zinc finger"/>
    <property type="match status" value="2"/>
</dbReference>
<evidence type="ECO:0000256" key="1">
    <source>
        <dbReference type="ARBA" id="ARBA00022723"/>
    </source>
</evidence>
<dbReference type="PROSITE" id="PS50016">
    <property type="entry name" value="ZF_PHD_2"/>
    <property type="match status" value="1"/>
</dbReference>
<evidence type="ECO:0000313" key="8">
    <source>
        <dbReference type="Proteomes" id="UP001303046"/>
    </source>
</evidence>
<feature type="region of interest" description="Disordered" evidence="5">
    <location>
        <begin position="350"/>
        <end position="374"/>
    </location>
</feature>
<dbReference type="InterPro" id="IPR011011">
    <property type="entry name" value="Znf_FYVE_PHD"/>
</dbReference>
<evidence type="ECO:0000259" key="6">
    <source>
        <dbReference type="PROSITE" id="PS50016"/>
    </source>
</evidence>
<dbReference type="EMBL" id="JAVFWL010000003">
    <property type="protein sequence ID" value="KAK6739944.1"/>
    <property type="molecule type" value="Genomic_DNA"/>
</dbReference>
<feature type="domain" description="PHD-type" evidence="6">
    <location>
        <begin position="58"/>
        <end position="107"/>
    </location>
</feature>
<dbReference type="PANTHER" id="PTHR46309:SF1">
    <property type="entry name" value="PHD FINGER PROTEIN 12"/>
    <property type="match status" value="1"/>
</dbReference>
<name>A0ABR1CNM0_NECAM</name>
<dbReference type="Gene3D" id="3.30.40.10">
    <property type="entry name" value="Zinc/RING finger domain, C3HC4 (zinc finger)"/>
    <property type="match status" value="2"/>
</dbReference>
<evidence type="ECO:0000313" key="7">
    <source>
        <dbReference type="EMBL" id="KAK6739944.1"/>
    </source>
</evidence>
<accession>A0ABR1CNM0</accession>
<gene>
    <name evidence="7" type="primary">Necator_chrIII.g9198</name>
    <name evidence="7" type="ORF">RB195_008433</name>
</gene>
<dbReference type="Proteomes" id="UP001303046">
    <property type="component" value="Unassembled WGS sequence"/>
</dbReference>
<protein>
    <recommendedName>
        <fullName evidence="6">PHD-type domain-containing protein</fullName>
    </recommendedName>
</protein>
<keyword evidence="2 4" id="KW-0863">Zinc-finger</keyword>
<dbReference type="InterPro" id="IPR013083">
    <property type="entry name" value="Znf_RING/FYVE/PHD"/>
</dbReference>
<keyword evidence="1" id="KW-0479">Metal-binding</keyword>
<evidence type="ECO:0000256" key="4">
    <source>
        <dbReference type="PROSITE-ProRule" id="PRU00146"/>
    </source>
</evidence>
<feature type="compositionally biased region" description="Polar residues" evidence="5">
    <location>
        <begin position="362"/>
        <end position="371"/>
    </location>
</feature>
<evidence type="ECO:0000256" key="2">
    <source>
        <dbReference type="ARBA" id="ARBA00022771"/>
    </source>
</evidence>